<keyword evidence="1" id="KW-0472">Membrane</keyword>
<evidence type="ECO:0000256" key="1">
    <source>
        <dbReference type="SAM" id="Phobius"/>
    </source>
</evidence>
<protein>
    <submittedName>
        <fullName evidence="3">DUF2207 domain-containing protein</fullName>
    </submittedName>
</protein>
<feature type="transmembrane region" description="Helical" evidence="1">
    <location>
        <begin position="258"/>
        <end position="282"/>
    </location>
</feature>
<evidence type="ECO:0000313" key="4">
    <source>
        <dbReference type="Proteomes" id="UP000318453"/>
    </source>
</evidence>
<name>A0A5B8NMU0_9CHRO</name>
<dbReference type="RefSeq" id="WP_146295939.1">
    <property type="nucleotide sequence ID" value="NZ_CP042326.1"/>
</dbReference>
<keyword evidence="4" id="KW-1185">Reference proteome</keyword>
<evidence type="ECO:0000259" key="2">
    <source>
        <dbReference type="Pfam" id="PF09972"/>
    </source>
</evidence>
<organism evidence="3 4">
    <name type="scientific">Euhalothece natronophila Z-M001</name>
    <dbReference type="NCBI Taxonomy" id="522448"/>
    <lineage>
        <taxon>Bacteria</taxon>
        <taxon>Bacillati</taxon>
        <taxon>Cyanobacteriota</taxon>
        <taxon>Cyanophyceae</taxon>
        <taxon>Oscillatoriophycideae</taxon>
        <taxon>Chroococcales</taxon>
        <taxon>Halothecacae</taxon>
        <taxon>Halothece cluster</taxon>
        <taxon>Euhalothece</taxon>
    </lineage>
</organism>
<dbReference type="Proteomes" id="UP000318453">
    <property type="component" value="Chromosome"/>
</dbReference>
<dbReference type="AlphaFoldDB" id="A0A5B8NMU0"/>
<proteinExistence type="predicted"/>
<sequence length="312" mass="33997">MYFQSSFLKNLRSWLFPTVLVLVSFLAVIGLNQRLSPPSQAQTNSNESNVQEERILSYQSEMVVNEDASLKVVETIAVNATGDEIQRGIYRDVQLQAPFQPGKASYEVVDVLRNGDSTHYWLENLDNKKRINIYDPDVEIDPGNYTYTIQYETERQLDFSQGDTDRLYWNVTGQNWTFPIDQVRTKVFLPNEIPEEEIQLDAFTGTEGAKGESYEAQLDGGGNPTFATTRTLAPQEGLSIIVDFPSGYVERPGFLESLYYAVVSFLEELLFLIIIISLFFLFSGGSGGGGFGGGGGGGGAGGGGGGGGGGGA</sequence>
<gene>
    <name evidence="3" type="ORF">FRE64_10015</name>
</gene>
<keyword evidence="1" id="KW-0812">Transmembrane</keyword>
<dbReference type="KEGG" id="enn:FRE64_10015"/>
<dbReference type="OrthoDB" id="9767603at2"/>
<feature type="domain" description="DUF2207" evidence="2">
    <location>
        <begin position="54"/>
        <end position="242"/>
    </location>
</feature>
<dbReference type="EMBL" id="CP042326">
    <property type="protein sequence ID" value="QDZ40256.1"/>
    <property type="molecule type" value="Genomic_DNA"/>
</dbReference>
<reference evidence="3" key="1">
    <citation type="submission" date="2019-08" db="EMBL/GenBank/DDBJ databases">
        <title>Carotenoids and Carotenoid Binding Proteins in the Halophilic Cyanobacterium Euhalothece sp. ZM00.</title>
        <authorList>
            <person name="Cho S.M."/>
            <person name="Song J.Y."/>
            <person name="Park Y.-I."/>
        </authorList>
    </citation>
    <scope>NUCLEOTIDE SEQUENCE [LARGE SCALE GENOMIC DNA]</scope>
    <source>
        <strain evidence="3">Z-M001</strain>
    </source>
</reference>
<dbReference type="InterPro" id="IPR018702">
    <property type="entry name" value="DUF2207"/>
</dbReference>
<keyword evidence="1" id="KW-1133">Transmembrane helix</keyword>
<evidence type="ECO:0000313" key="3">
    <source>
        <dbReference type="EMBL" id="QDZ40256.1"/>
    </source>
</evidence>
<accession>A0A5B8NMU0</accession>
<dbReference type="Pfam" id="PF09972">
    <property type="entry name" value="DUF2207"/>
    <property type="match status" value="1"/>
</dbReference>